<comment type="caution">
    <text evidence="1">The sequence shown here is derived from an EMBL/GenBank/DDBJ whole genome shotgun (WGS) entry which is preliminary data.</text>
</comment>
<sequence length="98" mass="11327">MVNPQPRQILGGSDCPKSQNGLFWAEMTTGMVILAQKDMESISSPRFVREWLEFDQTKRLLRTNDYDVRGSTYFWAEMTTFTVIFAQKPSITALYHAE</sequence>
<organism evidence="1 2">
    <name type="scientific">Alloscardovia macacae</name>
    <dbReference type="NCBI Taxonomy" id="1160091"/>
    <lineage>
        <taxon>Bacteria</taxon>
        <taxon>Bacillati</taxon>
        <taxon>Actinomycetota</taxon>
        <taxon>Actinomycetes</taxon>
        <taxon>Bifidobacteriales</taxon>
        <taxon>Bifidobacteriaceae</taxon>
        <taxon>Alloscardovia</taxon>
    </lineage>
</organism>
<reference evidence="1 2" key="1">
    <citation type="journal article" date="2017" name="BMC Genomics">
        <title>Comparative genomic and phylogenomic analyses of the Bifidobacteriaceae family.</title>
        <authorList>
            <person name="Lugli G.A."/>
            <person name="Milani C."/>
            <person name="Turroni F."/>
            <person name="Duranti S."/>
            <person name="Mancabelli L."/>
            <person name="Mangifesta M."/>
            <person name="Ferrario C."/>
            <person name="Modesto M."/>
            <person name="Mattarelli P."/>
            <person name="Jiri K."/>
            <person name="van Sinderen D."/>
            <person name="Ventura M."/>
        </authorList>
    </citation>
    <scope>NUCLEOTIDE SEQUENCE [LARGE SCALE GENOMIC DNA]</scope>
    <source>
        <strain evidence="1 2">DSM 24762</strain>
    </source>
</reference>
<evidence type="ECO:0000313" key="2">
    <source>
        <dbReference type="Proteomes" id="UP000243657"/>
    </source>
</evidence>
<evidence type="ECO:0000313" key="1">
    <source>
        <dbReference type="EMBL" id="OZG54492.1"/>
    </source>
</evidence>
<gene>
    <name evidence="1" type="ORF">ALMA_0953</name>
</gene>
<keyword evidence="2" id="KW-1185">Reference proteome</keyword>
<dbReference type="Proteomes" id="UP000243657">
    <property type="component" value="Unassembled WGS sequence"/>
</dbReference>
<dbReference type="EMBL" id="MWWT01000005">
    <property type="protein sequence ID" value="OZG54492.1"/>
    <property type="molecule type" value="Genomic_DNA"/>
</dbReference>
<accession>A0A261F5T1</accession>
<proteinExistence type="predicted"/>
<dbReference type="AlphaFoldDB" id="A0A261F5T1"/>
<protein>
    <submittedName>
        <fullName evidence="1">Uncharacterized protein</fullName>
    </submittedName>
</protein>
<name>A0A261F5T1_9BIFI</name>